<dbReference type="GO" id="GO:0008964">
    <property type="term" value="F:phosphoenolpyruvate carboxylase activity"/>
    <property type="evidence" value="ECO:0007669"/>
    <property type="project" value="UniProtKB-EC"/>
</dbReference>
<dbReference type="PRINTS" id="PR00150">
    <property type="entry name" value="PEPCARBXLASE"/>
</dbReference>
<feature type="active site" evidence="10 11">
    <location>
        <position position="606"/>
    </location>
</feature>
<dbReference type="InterPro" id="IPR015813">
    <property type="entry name" value="Pyrv/PenolPyrv_kinase-like_dom"/>
</dbReference>
<evidence type="ECO:0000313" key="13">
    <source>
        <dbReference type="EMBL" id="MFC3106291.1"/>
    </source>
</evidence>
<keyword evidence="8 10" id="KW-0120">Carbon dioxide fixation</keyword>
<dbReference type="RefSeq" id="WP_380691922.1">
    <property type="nucleotide sequence ID" value="NZ_JBHRSS010000010.1"/>
</dbReference>
<sequence length="933" mass="104207">MNPAINENHPAASQADLRQQDDELRSQVRSAGALLGDVLRSQARADVFDTVETLRQGYIGLREIEDAEKRAELQALIDDLPAETMTEVTRAFAIYFNLANLLEELHAHRTRRALAADGNPQWLGSFNRTFTDMAANGDSLQDALQRLESLSFMPVFTAHPTEAKPRAVLDALRRLFEWFHELTFGSPDTLRRAEIEEHIRQNIQVLWKTEEVRGSRPTVENEIRNGLYYFRASLFASVPVIYRNLERALKNAYDEDVEAPNVLTFGSWIGGDRDGNPYVTARETRYALRMQAREVLSEYLRRIDNLSSRLAFSTRWCTPSDAFWAALDADERLIASHTGVRAERFAAEPYRRKLYLIRQRIEAMVDQIQTELRLRAERSERSAIAYDSAAALLDDIRIMRESLVSHGDGAIANAEIKDWQRLVETFGFHLARLDLREESTRHTQCVDELLRALDIETAYADGDESQRVAILGRELERDHAPSIARLDVSADVADTLASLDVVREFTRTLGTAAFGSYVISMTHSVSDVLALLWLMRVTGVYEPGQAQEPALAISPLFETVADLEHIEPVLDTLLAHPAYRAFIAAGKRDDDILRQEVMLGYSDSCKDGGIMTSRWQLYRAQQIAVTLCENHGIDCVLFHGRGGTVGRGGGPTHQAIMSQPPGTVRSHIKFTEQGEMIFAKYSNPETAIHELTLGVTGTLKASGIAADDADHSAVANTLAETGERYYRELTENTDAFFDYFQAATPTAEISALNIGSRPGSRPSSAKMNKSSIRAISWVFAWAQSRHTLPGWLGLGTALTQAGVDADTLRQLYRDWPYFATIIDNVQMSLAKADMPIAASYARLAGEHAPVFDEIRAEYDRAVAGVLAITGEQALLDDDVVLQTSLDRRRPYLDPLNHIQIVALARYREQGDRAWLDPVLRSINAIAAGMRNTG</sequence>
<organism evidence="13 14">
    <name type="scientific">Salinisphaera aquimarina</name>
    <dbReference type="NCBI Taxonomy" id="2094031"/>
    <lineage>
        <taxon>Bacteria</taxon>
        <taxon>Pseudomonadati</taxon>
        <taxon>Pseudomonadota</taxon>
        <taxon>Gammaproteobacteria</taxon>
        <taxon>Salinisphaerales</taxon>
        <taxon>Salinisphaeraceae</taxon>
        <taxon>Salinisphaera</taxon>
    </lineage>
</organism>
<dbReference type="PANTHER" id="PTHR30523:SF46">
    <property type="entry name" value="PHOSPHOENOLPYRUVATE CARBOXYLASE"/>
    <property type="match status" value="1"/>
</dbReference>
<comment type="function">
    <text evidence="2 10">Forms oxaloacetate, a four-carbon dicarboxylic acid source for the tricarboxylic acid cycle.</text>
</comment>
<dbReference type="PANTHER" id="PTHR30523">
    <property type="entry name" value="PHOSPHOENOLPYRUVATE CARBOXYLASE"/>
    <property type="match status" value="1"/>
</dbReference>
<evidence type="ECO:0000256" key="3">
    <source>
        <dbReference type="ARBA" id="ARBA00008346"/>
    </source>
</evidence>
<evidence type="ECO:0000313" key="14">
    <source>
        <dbReference type="Proteomes" id="UP001595462"/>
    </source>
</evidence>
<evidence type="ECO:0000256" key="11">
    <source>
        <dbReference type="PROSITE-ProRule" id="PRU10112"/>
    </source>
</evidence>
<dbReference type="EMBL" id="JBHRSS010000010">
    <property type="protein sequence ID" value="MFC3106291.1"/>
    <property type="molecule type" value="Genomic_DNA"/>
</dbReference>
<comment type="similarity">
    <text evidence="3 10">Belongs to the PEPCase type 1 family.</text>
</comment>
<evidence type="ECO:0000256" key="1">
    <source>
        <dbReference type="ARBA" id="ARBA00001946"/>
    </source>
</evidence>
<dbReference type="Pfam" id="PF00311">
    <property type="entry name" value="PEPcase"/>
    <property type="match status" value="1"/>
</dbReference>
<evidence type="ECO:0000256" key="12">
    <source>
        <dbReference type="SAM" id="MobiDB-lite"/>
    </source>
</evidence>
<keyword evidence="14" id="KW-1185">Reference proteome</keyword>
<proteinExistence type="inferred from homology"/>
<keyword evidence="7 10" id="KW-0456">Lyase</keyword>
<evidence type="ECO:0000256" key="9">
    <source>
        <dbReference type="ARBA" id="ARBA00048995"/>
    </source>
</evidence>
<dbReference type="Proteomes" id="UP001595462">
    <property type="component" value="Unassembled WGS sequence"/>
</dbReference>
<dbReference type="Gene3D" id="1.20.1440.90">
    <property type="entry name" value="Phosphoenolpyruvate/pyruvate domain"/>
    <property type="match status" value="1"/>
</dbReference>
<keyword evidence="6 10" id="KW-0460">Magnesium</keyword>
<comment type="subunit">
    <text evidence="10">Homotetramer.</text>
</comment>
<evidence type="ECO:0000256" key="5">
    <source>
        <dbReference type="ARBA" id="ARBA00022419"/>
    </source>
</evidence>
<evidence type="ECO:0000256" key="2">
    <source>
        <dbReference type="ARBA" id="ARBA00003670"/>
    </source>
</evidence>
<dbReference type="PROSITE" id="PS00393">
    <property type="entry name" value="PEPCASE_2"/>
    <property type="match status" value="1"/>
</dbReference>
<dbReference type="NCBIfam" id="NF000584">
    <property type="entry name" value="PRK00009.1"/>
    <property type="match status" value="1"/>
</dbReference>
<dbReference type="InterPro" id="IPR033129">
    <property type="entry name" value="PEPCASE_His_AS"/>
</dbReference>
<comment type="caution">
    <text evidence="13">The sequence shown here is derived from an EMBL/GenBank/DDBJ whole genome shotgun (WGS) entry which is preliminary data.</text>
</comment>
<reference evidence="14" key="1">
    <citation type="journal article" date="2019" name="Int. J. Syst. Evol. Microbiol.">
        <title>The Global Catalogue of Microorganisms (GCM) 10K type strain sequencing project: providing services to taxonomists for standard genome sequencing and annotation.</title>
        <authorList>
            <consortium name="The Broad Institute Genomics Platform"/>
            <consortium name="The Broad Institute Genome Sequencing Center for Infectious Disease"/>
            <person name="Wu L."/>
            <person name="Ma J."/>
        </authorList>
    </citation>
    <scope>NUCLEOTIDE SEQUENCE [LARGE SCALE GENOMIC DNA]</scope>
    <source>
        <strain evidence="14">KCTC 52640</strain>
    </source>
</reference>
<comment type="cofactor">
    <cofactor evidence="1 10">
        <name>Mg(2+)</name>
        <dbReference type="ChEBI" id="CHEBI:18420"/>
    </cofactor>
</comment>
<dbReference type="HAMAP" id="MF_00595">
    <property type="entry name" value="PEPcase_type1"/>
    <property type="match status" value="1"/>
</dbReference>
<dbReference type="SUPFAM" id="SSF51621">
    <property type="entry name" value="Phosphoenolpyruvate/pyruvate domain"/>
    <property type="match status" value="1"/>
</dbReference>
<dbReference type="InterPro" id="IPR021135">
    <property type="entry name" value="PEP_COase"/>
</dbReference>
<accession>A0ABV7EXT7</accession>
<evidence type="ECO:0000256" key="6">
    <source>
        <dbReference type="ARBA" id="ARBA00022842"/>
    </source>
</evidence>
<protein>
    <recommendedName>
        <fullName evidence="5 10">Phosphoenolpyruvate carboxylase</fullName>
        <shortName evidence="10">PEPC</shortName>
        <shortName evidence="10">PEPCase</shortName>
        <ecNumber evidence="4 10">4.1.1.31</ecNumber>
    </recommendedName>
</protein>
<feature type="active site" evidence="10">
    <location>
        <position position="159"/>
    </location>
</feature>
<evidence type="ECO:0000256" key="4">
    <source>
        <dbReference type="ARBA" id="ARBA00012305"/>
    </source>
</evidence>
<dbReference type="EC" id="4.1.1.31" evidence="4 10"/>
<comment type="catalytic activity">
    <reaction evidence="9 10">
        <text>oxaloacetate + phosphate = phosphoenolpyruvate + hydrogencarbonate</text>
        <dbReference type="Rhea" id="RHEA:28370"/>
        <dbReference type="ChEBI" id="CHEBI:16452"/>
        <dbReference type="ChEBI" id="CHEBI:17544"/>
        <dbReference type="ChEBI" id="CHEBI:43474"/>
        <dbReference type="ChEBI" id="CHEBI:58702"/>
        <dbReference type="EC" id="4.1.1.31"/>
    </reaction>
</comment>
<feature type="region of interest" description="Disordered" evidence="12">
    <location>
        <begin position="1"/>
        <end position="23"/>
    </location>
</feature>
<evidence type="ECO:0000256" key="10">
    <source>
        <dbReference type="HAMAP-Rule" id="MF_00595"/>
    </source>
</evidence>
<evidence type="ECO:0000256" key="7">
    <source>
        <dbReference type="ARBA" id="ARBA00023239"/>
    </source>
</evidence>
<gene>
    <name evidence="10 13" type="primary">ppc</name>
    <name evidence="13" type="ORF">ACFOSU_20645</name>
</gene>
<dbReference type="InterPro" id="IPR022805">
    <property type="entry name" value="PEP_COase_bac/pln-type"/>
</dbReference>
<evidence type="ECO:0000256" key="8">
    <source>
        <dbReference type="ARBA" id="ARBA00023300"/>
    </source>
</evidence>
<name>A0ABV7EXT7_9GAMM</name>